<proteinExistence type="predicted"/>
<dbReference type="PANTHER" id="PTHR12890">
    <property type="entry name" value="DREV PROTEIN"/>
    <property type="match status" value="1"/>
</dbReference>
<comment type="caution">
    <text evidence="2">The sequence shown here is derived from an EMBL/GenBank/DDBJ whole genome shotgun (WGS) entry which is preliminary data.</text>
</comment>
<dbReference type="Pfam" id="PF05219">
    <property type="entry name" value="DREV"/>
    <property type="match status" value="1"/>
</dbReference>
<accession>A0A8S1GY11</accession>
<keyword evidence="3" id="KW-1185">Reference proteome</keyword>
<dbReference type="InterPro" id="IPR029063">
    <property type="entry name" value="SAM-dependent_MTases_sf"/>
</dbReference>
<evidence type="ECO:0000313" key="2">
    <source>
        <dbReference type="EMBL" id="CAD6187388.1"/>
    </source>
</evidence>
<organism evidence="2 3">
    <name type="scientific">Caenorhabditis auriculariae</name>
    <dbReference type="NCBI Taxonomy" id="2777116"/>
    <lineage>
        <taxon>Eukaryota</taxon>
        <taxon>Metazoa</taxon>
        <taxon>Ecdysozoa</taxon>
        <taxon>Nematoda</taxon>
        <taxon>Chromadorea</taxon>
        <taxon>Rhabditida</taxon>
        <taxon>Rhabditina</taxon>
        <taxon>Rhabditomorpha</taxon>
        <taxon>Rhabditoidea</taxon>
        <taxon>Rhabditidae</taxon>
        <taxon>Peloderinae</taxon>
        <taxon>Caenorhabditis</taxon>
    </lineage>
</organism>
<dbReference type="AlphaFoldDB" id="A0A8S1GY11"/>
<reference evidence="2" key="1">
    <citation type="submission" date="2020-10" db="EMBL/GenBank/DDBJ databases">
        <authorList>
            <person name="Kikuchi T."/>
        </authorList>
    </citation>
    <scope>NUCLEOTIDE SEQUENCE</scope>
    <source>
        <strain evidence="2">NKZ352</strain>
    </source>
</reference>
<dbReference type="Gene3D" id="3.40.50.150">
    <property type="entry name" value="Vaccinia Virus protein VP39"/>
    <property type="match status" value="1"/>
</dbReference>
<protein>
    <recommendedName>
        <fullName evidence="4">Methyltransferase-like protein 9</fullName>
    </recommendedName>
</protein>
<dbReference type="PANTHER" id="PTHR12890:SF0">
    <property type="entry name" value="PROTEIN-L-HISTIDINE N-PROS-METHYLTRANSFERASE"/>
    <property type="match status" value="1"/>
</dbReference>
<dbReference type="OrthoDB" id="199041at2759"/>
<dbReference type="GO" id="GO:0106370">
    <property type="term" value="F:protein-L-histidine N-pros-methyltransferase activity"/>
    <property type="evidence" value="ECO:0007669"/>
    <property type="project" value="InterPro"/>
</dbReference>
<feature type="signal peptide" evidence="1">
    <location>
        <begin position="1"/>
        <end position="21"/>
    </location>
</feature>
<sequence length="315" mass="35742">MPRLSLSFLLLISCQMSKYTSIPLDLVLPAWYELEASSPLIECGLFTKSFPDEEVQDFLQRSKDIAGSCAHQTFRNFLSAVLSTFLSKTSINGLTGYGGMFLFSETQMRRFLNLSDEHSRLRKNALDLGAGNGDVTLKLGGLFENLYATEMSTVMQWRLRQKGITLVDALNWSQTPIKFDIITAFNLIDRHFNPSILLAQLRALALKSQCLVVISLVLPASQYVEFNPVQRSHRPSYWLKITGRTFEEQAHSFMVHELLPAGFKIVRFTKLPYLCEGDMGEPYYHLHDAVFLLEPQEGDFPLANASYPVVDRKEL</sequence>
<feature type="chain" id="PRO_5035742598" description="Methyltransferase-like protein 9" evidence="1">
    <location>
        <begin position="22"/>
        <end position="315"/>
    </location>
</feature>
<gene>
    <name evidence="2" type="ORF">CAUJ_LOCUS3307</name>
</gene>
<evidence type="ECO:0000313" key="3">
    <source>
        <dbReference type="Proteomes" id="UP000835052"/>
    </source>
</evidence>
<dbReference type="EMBL" id="CAJGYM010000006">
    <property type="protein sequence ID" value="CAD6187388.1"/>
    <property type="molecule type" value="Genomic_DNA"/>
</dbReference>
<dbReference type="InterPro" id="IPR007884">
    <property type="entry name" value="METL9"/>
</dbReference>
<keyword evidence="1" id="KW-0732">Signal</keyword>
<name>A0A8S1GY11_9PELO</name>
<evidence type="ECO:0000256" key="1">
    <source>
        <dbReference type="SAM" id="SignalP"/>
    </source>
</evidence>
<dbReference type="Proteomes" id="UP000835052">
    <property type="component" value="Unassembled WGS sequence"/>
</dbReference>
<evidence type="ECO:0008006" key="4">
    <source>
        <dbReference type="Google" id="ProtNLM"/>
    </source>
</evidence>
<dbReference type="SUPFAM" id="SSF53335">
    <property type="entry name" value="S-adenosyl-L-methionine-dependent methyltransferases"/>
    <property type="match status" value="1"/>
</dbReference>